<dbReference type="RefSeq" id="WP_088755918.1">
    <property type="nucleotide sequence ID" value="NZ_NJGV01000014.1"/>
</dbReference>
<feature type="domain" description="Immunity protein 71" evidence="2">
    <location>
        <begin position="6"/>
        <end position="162"/>
    </location>
</feature>
<dbReference type="InterPro" id="IPR028966">
    <property type="entry name" value="Imm72"/>
</dbReference>
<dbReference type="AlphaFoldDB" id="A0A225SRB5"/>
<sequence>MPFPQLPDSQDRQRLFHLLKKLSSLTAWQRIFHFYQQWADMAEASVRDAVNQGWDKLTGLPERDHALILKGLAHCEEGVNRLRQGNKLVFRYDANGEFVMARRPLTYFHEFVHRVQTGDSDIDLAHTPRWDAFCAMTSMLDSAWSECAALILESQYLDQPAPLVFNQTWRDKLNKLPFPDSLSPVPEPLRNTVVASGKALPCSGIWEPVELPMRKCAPSLFSRSAEAPDGPLPPAGCMNYLHGGSDAPTIEVFDADDEIEEVATQWRLIWKDDRYLDGSIPDEESAYTFP</sequence>
<proteinExistence type="predicted"/>
<evidence type="ECO:0008006" key="5">
    <source>
        <dbReference type="Google" id="ProtNLM"/>
    </source>
</evidence>
<accession>A0A225SRB5</accession>
<evidence type="ECO:0000313" key="3">
    <source>
        <dbReference type="EMBL" id="OWY33710.1"/>
    </source>
</evidence>
<evidence type="ECO:0000313" key="4">
    <source>
        <dbReference type="Proteomes" id="UP000214747"/>
    </source>
</evidence>
<evidence type="ECO:0000259" key="2">
    <source>
        <dbReference type="Pfam" id="PF15602"/>
    </source>
</evidence>
<comment type="caution">
    <text evidence="3">The sequence shown here is derived from an EMBL/GenBank/DDBJ whole genome shotgun (WGS) entry which is preliminary data.</text>
</comment>
<gene>
    <name evidence="3" type="ORF">CEJ45_15175</name>
</gene>
<dbReference type="Pfam" id="PF15602">
    <property type="entry name" value="Imm71"/>
    <property type="match status" value="1"/>
</dbReference>
<keyword evidence="4" id="KW-1185">Reference proteome</keyword>
<dbReference type="Pfam" id="PF15584">
    <property type="entry name" value="Imm72"/>
    <property type="match status" value="1"/>
</dbReference>
<dbReference type="EMBL" id="NJGV01000014">
    <property type="protein sequence ID" value="OWY33710.1"/>
    <property type="molecule type" value="Genomic_DNA"/>
</dbReference>
<name>A0A225SRB5_9BURK</name>
<organism evidence="3 4">
    <name type="scientific">Herbaspirillum aquaticum</name>
    <dbReference type="NCBI Taxonomy" id="568783"/>
    <lineage>
        <taxon>Bacteria</taxon>
        <taxon>Pseudomonadati</taxon>
        <taxon>Pseudomonadota</taxon>
        <taxon>Betaproteobacteria</taxon>
        <taxon>Burkholderiales</taxon>
        <taxon>Oxalobacteraceae</taxon>
        <taxon>Herbaspirillum</taxon>
    </lineage>
</organism>
<dbReference type="InterPro" id="IPR028950">
    <property type="entry name" value="Imm71"/>
</dbReference>
<feature type="domain" description="Immunity protein 72" evidence="1">
    <location>
        <begin position="190"/>
        <end position="287"/>
    </location>
</feature>
<evidence type="ECO:0000259" key="1">
    <source>
        <dbReference type="Pfam" id="PF15584"/>
    </source>
</evidence>
<reference evidence="3 4" key="1">
    <citation type="journal article" date="2010" name="Int. J. Syst. Evol. Microbiol.">
        <title>Reclassification of Herbaspirillum putei as a later heterotypic synonym of Herbaspirillum huttiense, with the description of H. huttiense subsp. huttiense subsp. nov. and H. huttiense subsp. putei subsp. nov., comb. nov., and description of Herbaspirillum aquaticum sp. nov.</title>
        <authorList>
            <person name="Dobritsa A.P."/>
            <person name="Reddy M.C."/>
            <person name="Samadpour M."/>
        </authorList>
    </citation>
    <scope>NUCLEOTIDE SEQUENCE [LARGE SCALE GENOMIC DNA]</scope>
    <source>
        <strain evidence="3 4">IEH 4430</strain>
    </source>
</reference>
<dbReference type="Proteomes" id="UP000214747">
    <property type="component" value="Unassembled WGS sequence"/>
</dbReference>
<protein>
    <recommendedName>
        <fullName evidence="5">Immunity protein 72 domain-containing protein</fullName>
    </recommendedName>
</protein>